<name>A0AA37PGC8_9PEZI</name>
<dbReference type="Proteomes" id="UP001055115">
    <property type="component" value="Unassembled WGS sequence"/>
</dbReference>
<comment type="caution">
    <text evidence="2">The sequence shown here is derived from an EMBL/GenBank/DDBJ whole genome shotgun (WGS) entry which is preliminary data.</text>
</comment>
<sequence length="266" mass="28648">MADAIMADATIVLETHIYSHSRNGLPPWVRSFHLRLSPTGTKADILKLVRDSMIRLGRADPIAEAQIVLYWTQQGRVVSIPGTSNSHTMVTLPIYRPPQLLNFNVGYPMVVPQHPQTMVYPEYPLALTYSGGANYLHSYSPNSVTIQSATFPAQQIWMVCGGHGYVNVPVLGTSGAGSIDGQPVVSNVVRETCLDDLAEESLAGMLEWTTCPNGLKLIAIVDVDGRNVVQGHAGPPSTPVVTAQINNPISPTPASPDTTTSPRRAD</sequence>
<dbReference type="EMBL" id="BQXU01000050">
    <property type="protein sequence ID" value="GKT51550.1"/>
    <property type="molecule type" value="Genomic_DNA"/>
</dbReference>
<accession>A0AA37PGC8</accession>
<reference evidence="2 3" key="1">
    <citation type="submission" date="2022-03" db="EMBL/GenBank/DDBJ databases">
        <title>Genome data of Colletotrichum spp.</title>
        <authorList>
            <person name="Utami Y.D."/>
            <person name="Hiruma K."/>
        </authorList>
    </citation>
    <scope>NUCLEOTIDE SEQUENCE [LARGE SCALE GENOMIC DNA]</scope>
    <source>
        <strain evidence="2 3">MAFF 239500</strain>
    </source>
</reference>
<evidence type="ECO:0000313" key="3">
    <source>
        <dbReference type="Proteomes" id="UP001055115"/>
    </source>
</evidence>
<dbReference type="RefSeq" id="XP_049133900.1">
    <property type="nucleotide sequence ID" value="XM_049277943.1"/>
</dbReference>
<keyword evidence="3" id="KW-1185">Reference proteome</keyword>
<feature type="region of interest" description="Disordered" evidence="1">
    <location>
        <begin position="231"/>
        <end position="266"/>
    </location>
</feature>
<feature type="compositionally biased region" description="Low complexity" evidence="1">
    <location>
        <begin position="255"/>
        <end position="266"/>
    </location>
</feature>
<dbReference type="AlphaFoldDB" id="A0AA37PGC8"/>
<organism evidence="2 3">
    <name type="scientific">Colletotrichum spaethianum</name>
    <dbReference type="NCBI Taxonomy" id="700344"/>
    <lineage>
        <taxon>Eukaryota</taxon>
        <taxon>Fungi</taxon>
        <taxon>Dikarya</taxon>
        <taxon>Ascomycota</taxon>
        <taxon>Pezizomycotina</taxon>
        <taxon>Sordariomycetes</taxon>
        <taxon>Hypocreomycetidae</taxon>
        <taxon>Glomerellales</taxon>
        <taxon>Glomerellaceae</taxon>
        <taxon>Colletotrichum</taxon>
        <taxon>Colletotrichum spaethianum species complex</taxon>
    </lineage>
</organism>
<dbReference type="GeneID" id="73332533"/>
<feature type="compositionally biased region" description="Polar residues" evidence="1">
    <location>
        <begin position="239"/>
        <end position="249"/>
    </location>
</feature>
<evidence type="ECO:0000313" key="2">
    <source>
        <dbReference type="EMBL" id="GKT51550.1"/>
    </source>
</evidence>
<evidence type="ECO:0000256" key="1">
    <source>
        <dbReference type="SAM" id="MobiDB-lite"/>
    </source>
</evidence>
<gene>
    <name evidence="2" type="ORF">ColSpa_11731</name>
</gene>
<proteinExistence type="predicted"/>
<protein>
    <submittedName>
        <fullName evidence="2">Uncharacterized protein</fullName>
    </submittedName>
</protein>